<feature type="transmembrane region" description="Helical" evidence="8">
    <location>
        <begin position="208"/>
        <end position="231"/>
    </location>
</feature>
<evidence type="ECO:0000256" key="5">
    <source>
        <dbReference type="ARBA" id="ARBA00022692"/>
    </source>
</evidence>
<feature type="transmembrane region" description="Helical" evidence="8">
    <location>
        <begin position="183"/>
        <end position="202"/>
    </location>
</feature>
<feature type="transmembrane region" description="Helical" evidence="8">
    <location>
        <begin position="143"/>
        <end position="162"/>
    </location>
</feature>
<keyword evidence="10" id="KW-1185">Reference proteome</keyword>
<evidence type="ECO:0000256" key="2">
    <source>
        <dbReference type="ARBA" id="ARBA00010145"/>
    </source>
</evidence>
<dbReference type="InterPro" id="IPR038770">
    <property type="entry name" value="Na+/solute_symporter_sf"/>
</dbReference>
<keyword evidence="3" id="KW-0813">Transport</keyword>
<feature type="transmembrane region" description="Helical" evidence="8">
    <location>
        <begin position="113"/>
        <end position="137"/>
    </location>
</feature>
<name>A0A2S0NF86_9HYPH</name>
<keyword evidence="4" id="KW-1003">Cell membrane</keyword>
<dbReference type="InterPro" id="IPR004776">
    <property type="entry name" value="Mem_transp_PIN-like"/>
</dbReference>
<dbReference type="Gene3D" id="1.20.1530.20">
    <property type="match status" value="1"/>
</dbReference>
<proteinExistence type="inferred from homology"/>
<evidence type="ECO:0000256" key="8">
    <source>
        <dbReference type="SAM" id="Phobius"/>
    </source>
</evidence>
<dbReference type="OrthoDB" id="9810457at2"/>
<evidence type="ECO:0000256" key="1">
    <source>
        <dbReference type="ARBA" id="ARBA00004651"/>
    </source>
</evidence>
<dbReference type="Proteomes" id="UP000237889">
    <property type="component" value="Chromosome"/>
</dbReference>
<keyword evidence="6 8" id="KW-1133">Transmembrane helix</keyword>
<evidence type="ECO:0000313" key="9">
    <source>
        <dbReference type="EMBL" id="AVO46563.1"/>
    </source>
</evidence>
<keyword evidence="7 8" id="KW-0472">Membrane</keyword>
<dbReference type="KEGG" id="phr:C6569_16695"/>
<dbReference type="Pfam" id="PF03547">
    <property type="entry name" value="Mem_trans"/>
    <property type="match status" value="1"/>
</dbReference>
<feature type="transmembrane region" description="Helical" evidence="8">
    <location>
        <begin position="300"/>
        <end position="322"/>
    </location>
</feature>
<sequence length="328" mass="34199">MTKKWFIARFLFRELRIPMVELLSLVAPVFGLVALGYAAALAGLIGERAGEGLTSYLFVIGAPALMFKLLTAAVFPGVFPWGYWIAYYAGMAIVWGLATVLAAGLFRRSHGDAVIAGLATGQANTVLIGIPIILKAYGEEAAFPIAMLLAVNLPITMTLATLMLEGSRAATGGTLFVKLGRGLITHPLIIAMAAGVAFQAAGIRPAGVAASMLDMVAGTTIPLSLIALGLSLKTYGRREDVPVALMICALRLIVHPAIAYVVAHHVFALPPAWTGTVVLFAAMPAGINAYLFAARYGQGVGIASTAVALSTLLAVVSSILWLRVLGIG</sequence>
<evidence type="ECO:0000313" key="10">
    <source>
        <dbReference type="Proteomes" id="UP000237889"/>
    </source>
</evidence>
<dbReference type="AlphaFoldDB" id="A0A2S0NF86"/>
<feature type="transmembrane region" description="Helical" evidence="8">
    <location>
        <begin position="243"/>
        <end position="267"/>
    </location>
</feature>
<evidence type="ECO:0000256" key="7">
    <source>
        <dbReference type="ARBA" id="ARBA00023136"/>
    </source>
</evidence>
<dbReference type="GO" id="GO:0005886">
    <property type="term" value="C:plasma membrane"/>
    <property type="evidence" value="ECO:0007669"/>
    <property type="project" value="UniProtKB-SubCell"/>
</dbReference>
<keyword evidence="5 8" id="KW-0812">Transmembrane</keyword>
<protein>
    <submittedName>
        <fullName evidence="9">Transporter</fullName>
    </submittedName>
</protein>
<dbReference type="PANTHER" id="PTHR36838:SF3">
    <property type="entry name" value="TRANSPORTER AUXIN EFFLUX CARRIER EC FAMILY"/>
    <property type="match status" value="1"/>
</dbReference>
<dbReference type="PANTHER" id="PTHR36838">
    <property type="entry name" value="AUXIN EFFLUX CARRIER FAMILY PROTEIN"/>
    <property type="match status" value="1"/>
</dbReference>
<gene>
    <name evidence="9" type="ORF">C6569_16695</name>
</gene>
<dbReference type="GO" id="GO:0055085">
    <property type="term" value="P:transmembrane transport"/>
    <property type="evidence" value="ECO:0007669"/>
    <property type="project" value="InterPro"/>
</dbReference>
<evidence type="ECO:0000256" key="6">
    <source>
        <dbReference type="ARBA" id="ARBA00022989"/>
    </source>
</evidence>
<comment type="subcellular location">
    <subcellularLocation>
        <location evidence="1">Cell membrane</location>
        <topology evidence="1">Multi-pass membrane protein</topology>
    </subcellularLocation>
</comment>
<feature type="transmembrane region" description="Helical" evidence="8">
    <location>
        <begin position="22"/>
        <end position="44"/>
    </location>
</feature>
<evidence type="ECO:0000256" key="3">
    <source>
        <dbReference type="ARBA" id="ARBA00022448"/>
    </source>
</evidence>
<dbReference type="EMBL" id="CP027668">
    <property type="protein sequence ID" value="AVO46563.1"/>
    <property type="molecule type" value="Genomic_DNA"/>
</dbReference>
<reference evidence="9 10" key="1">
    <citation type="submission" date="2018-03" db="EMBL/GenBank/DDBJ databases">
        <title>Genome sequencing of Phreatobacter sp.</title>
        <authorList>
            <person name="Kim S.-J."/>
            <person name="Heo J."/>
            <person name="Kwon S.-W."/>
        </authorList>
    </citation>
    <scope>NUCLEOTIDE SEQUENCE [LARGE SCALE GENOMIC DNA]</scope>
    <source>
        <strain evidence="9 10">S-12</strain>
    </source>
</reference>
<feature type="transmembrane region" description="Helical" evidence="8">
    <location>
        <begin position="56"/>
        <end position="79"/>
    </location>
</feature>
<evidence type="ECO:0000256" key="4">
    <source>
        <dbReference type="ARBA" id="ARBA00022475"/>
    </source>
</evidence>
<accession>A0A2S0NF86</accession>
<feature type="transmembrane region" description="Helical" evidence="8">
    <location>
        <begin position="85"/>
        <end position="106"/>
    </location>
</feature>
<comment type="similarity">
    <text evidence="2">Belongs to the auxin efflux carrier (TC 2.A.69) family.</text>
</comment>
<feature type="transmembrane region" description="Helical" evidence="8">
    <location>
        <begin position="273"/>
        <end position="293"/>
    </location>
</feature>
<organism evidence="9 10">
    <name type="scientific">Phreatobacter cathodiphilus</name>
    <dbReference type="NCBI Taxonomy" id="1868589"/>
    <lineage>
        <taxon>Bacteria</taxon>
        <taxon>Pseudomonadati</taxon>
        <taxon>Pseudomonadota</taxon>
        <taxon>Alphaproteobacteria</taxon>
        <taxon>Hyphomicrobiales</taxon>
        <taxon>Phreatobacteraceae</taxon>
        <taxon>Phreatobacter</taxon>
    </lineage>
</organism>